<proteinExistence type="inferred from homology"/>
<accession>A0ABS6K7N4</accession>
<dbReference type="Proteomes" id="UP001314681">
    <property type="component" value="Unassembled WGS sequence"/>
</dbReference>
<dbReference type="PRINTS" id="PR00081">
    <property type="entry name" value="GDHRDH"/>
</dbReference>
<evidence type="ECO:0000313" key="3">
    <source>
        <dbReference type="Proteomes" id="UP001314681"/>
    </source>
</evidence>
<dbReference type="InterPro" id="IPR036291">
    <property type="entry name" value="NAD(P)-bd_dom_sf"/>
</dbReference>
<dbReference type="PANTHER" id="PTHR42760">
    <property type="entry name" value="SHORT-CHAIN DEHYDROGENASES/REDUCTASES FAMILY MEMBER"/>
    <property type="match status" value="1"/>
</dbReference>
<evidence type="ECO:0000313" key="2">
    <source>
        <dbReference type="EMBL" id="MBU9726476.1"/>
    </source>
</evidence>
<dbReference type="NCBIfam" id="NF005559">
    <property type="entry name" value="PRK07231.1"/>
    <property type="match status" value="1"/>
</dbReference>
<dbReference type="PRINTS" id="PR00080">
    <property type="entry name" value="SDRFAMILY"/>
</dbReference>
<dbReference type="RefSeq" id="WP_158352400.1">
    <property type="nucleotide sequence ID" value="NZ_JAHQCX010000006.1"/>
</dbReference>
<comment type="similarity">
    <text evidence="1">Belongs to the short-chain dehydrogenases/reductases (SDR) family.</text>
</comment>
<reference evidence="2 3" key="1">
    <citation type="submission" date="2021-06" db="EMBL/GenBank/DDBJ databases">
        <title>Description of novel taxa of the family Lachnospiraceae.</title>
        <authorList>
            <person name="Chaplin A.V."/>
            <person name="Sokolova S.R."/>
            <person name="Pikina A.P."/>
            <person name="Korzhanova M."/>
            <person name="Belova V."/>
            <person name="Korostin D."/>
            <person name="Efimov B.A."/>
        </authorList>
    </citation>
    <scope>NUCLEOTIDE SEQUENCE [LARGE SCALE GENOMIC DNA]</scope>
    <source>
        <strain evidence="2 3">ASD4241</strain>
    </source>
</reference>
<dbReference type="EMBL" id="JAHQCX010000006">
    <property type="protein sequence ID" value="MBU9726476.1"/>
    <property type="molecule type" value="Genomic_DNA"/>
</dbReference>
<protein>
    <submittedName>
        <fullName evidence="2">SDR family oxidoreductase</fullName>
    </submittedName>
</protein>
<dbReference type="Gene3D" id="3.40.50.720">
    <property type="entry name" value="NAD(P)-binding Rossmann-like Domain"/>
    <property type="match status" value="1"/>
</dbReference>
<dbReference type="InterPro" id="IPR002347">
    <property type="entry name" value="SDR_fam"/>
</dbReference>
<sequence length="258" mass="28072">MKSKFDLKGKVAVVTGAGQGLGESFARSLSQAGAEVFLMARNRERLEKTAQKISQETGSRTYTCALDITNEQSVAEACSYVMQTAGHLDILVNNAAVGRSDKPLVEESLEEWNAILGTNLTGTFLMMKHVGKIMIGQKAGKVINLASMTGKVAMRNPVIGAYDVSKAGIECLTRMMAGVWAEHHITVNAICPGYYMTDINKEYVKEHPEFYQDSLEQIPLKTWGKPDDIGDIAVFLASEASDYMTGATLVTDGGYTVW</sequence>
<dbReference type="SUPFAM" id="SSF51735">
    <property type="entry name" value="NAD(P)-binding Rossmann-fold domains"/>
    <property type="match status" value="1"/>
</dbReference>
<name>A0ABS6K7N4_9FIRM</name>
<comment type="caution">
    <text evidence="2">The sequence shown here is derived from an EMBL/GenBank/DDBJ whole genome shotgun (WGS) entry which is preliminary data.</text>
</comment>
<keyword evidence="3" id="KW-1185">Reference proteome</keyword>
<evidence type="ECO:0000256" key="1">
    <source>
        <dbReference type="ARBA" id="ARBA00006484"/>
    </source>
</evidence>
<gene>
    <name evidence="2" type="ORF">KTH90_10675</name>
</gene>
<dbReference type="Pfam" id="PF13561">
    <property type="entry name" value="adh_short_C2"/>
    <property type="match status" value="1"/>
</dbReference>
<organism evidence="2 3">
    <name type="scientific">Diplocloster modestus</name>
    <dbReference type="NCBI Taxonomy" id="2850322"/>
    <lineage>
        <taxon>Bacteria</taxon>
        <taxon>Bacillati</taxon>
        <taxon>Bacillota</taxon>
        <taxon>Clostridia</taxon>
        <taxon>Lachnospirales</taxon>
        <taxon>Lachnospiraceae</taxon>
        <taxon>Diplocloster</taxon>
    </lineage>
</organism>